<evidence type="ECO:0000259" key="8">
    <source>
        <dbReference type="Pfam" id="PF01757"/>
    </source>
</evidence>
<feature type="transmembrane region" description="Helical" evidence="7">
    <location>
        <begin position="216"/>
        <end position="233"/>
    </location>
</feature>
<protein>
    <submittedName>
        <fullName evidence="9">Peptidoglycan/LPS O-acetylase OafA/YrhL</fullName>
    </submittedName>
</protein>
<dbReference type="PANTHER" id="PTHR40074">
    <property type="entry name" value="O-ACETYLTRANSFERASE WECH"/>
    <property type="match status" value="1"/>
</dbReference>
<keyword evidence="6 7" id="KW-0472">Membrane</keyword>
<evidence type="ECO:0000256" key="1">
    <source>
        <dbReference type="ARBA" id="ARBA00004651"/>
    </source>
</evidence>
<evidence type="ECO:0000256" key="7">
    <source>
        <dbReference type="SAM" id="Phobius"/>
    </source>
</evidence>
<dbReference type="EMBL" id="JACHEO010000006">
    <property type="protein sequence ID" value="MBB5347723.1"/>
    <property type="molecule type" value="Genomic_DNA"/>
</dbReference>
<dbReference type="InterPro" id="IPR002656">
    <property type="entry name" value="Acyl_transf_3_dom"/>
</dbReference>
<feature type="transmembrane region" description="Helical" evidence="7">
    <location>
        <begin position="7"/>
        <end position="25"/>
    </location>
</feature>
<comment type="caution">
    <text evidence="9">The sequence shown here is derived from an EMBL/GenBank/DDBJ whole genome shotgun (WGS) entry which is preliminary data.</text>
</comment>
<keyword evidence="4 7" id="KW-0812">Transmembrane</keyword>
<feature type="transmembrane region" description="Helical" evidence="7">
    <location>
        <begin position="276"/>
        <end position="298"/>
    </location>
</feature>
<reference evidence="9 10" key="1">
    <citation type="submission" date="2020-08" db="EMBL/GenBank/DDBJ databases">
        <title>Genomic Encyclopedia of Type Strains, Phase IV (KMG-IV): sequencing the most valuable type-strain genomes for metagenomic binning, comparative biology and taxonomic classification.</title>
        <authorList>
            <person name="Goeker M."/>
        </authorList>
    </citation>
    <scope>NUCLEOTIDE SEQUENCE [LARGE SCALE GENOMIC DNA]</scope>
    <source>
        <strain evidence="9 10">DSM 28570</strain>
    </source>
</reference>
<evidence type="ECO:0000256" key="4">
    <source>
        <dbReference type="ARBA" id="ARBA00022692"/>
    </source>
</evidence>
<feature type="transmembrane region" description="Helical" evidence="7">
    <location>
        <begin position="239"/>
        <end position="256"/>
    </location>
</feature>
<dbReference type="AlphaFoldDB" id="A0A840USL5"/>
<keyword evidence="10" id="KW-1185">Reference proteome</keyword>
<proteinExistence type="inferred from homology"/>
<feature type="transmembrane region" description="Helical" evidence="7">
    <location>
        <begin position="83"/>
        <end position="104"/>
    </location>
</feature>
<evidence type="ECO:0000256" key="3">
    <source>
        <dbReference type="ARBA" id="ARBA00022475"/>
    </source>
</evidence>
<dbReference type="Pfam" id="PF01757">
    <property type="entry name" value="Acyl_transf_3"/>
    <property type="match status" value="1"/>
</dbReference>
<evidence type="ECO:0000313" key="10">
    <source>
        <dbReference type="Proteomes" id="UP000539642"/>
    </source>
</evidence>
<feature type="transmembrane region" description="Helical" evidence="7">
    <location>
        <begin position="304"/>
        <end position="326"/>
    </location>
</feature>
<organism evidence="9 10">
    <name type="scientific">Desulfoprunum benzoelyticum</name>
    <dbReference type="NCBI Taxonomy" id="1506996"/>
    <lineage>
        <taxon>Bacteria</taxon>
        <taxon>Pseudomonadati</taxon>
        <taxon>Thermodesulfobacteriota</taxon>
        <taxon>Desulfobulbia</taxon>
        <taxon>Desulfobulbales</taxon>
        <taxon>Desulfobulbaceae</taxon>
        <taxon>Desulfoprunum</taxon>
    </lineage>
</organism>
<feature type="transmembrane region" description="Helical" evidence="7">
    <location>
        <begin position="163"/>
        <end position="180"/>
    </location>
</feature>
<dbReference type="GO" id="GO:0016413">
    <property type="term" value="F:O-acetyltransferase activity"/>
    <property type="evidence" value="ECO:0007669"/>
    <property type="project" value="TreeGrafter"/>
</dbReference>
<evidence type="ECO:0000313" key="9">
    <source>
        <dbReference type="EMBL" id="MBB5347723.1"/>
    </source>
</evidence>
<feature type="transmembrane region" description="Helical" evidence="7">
    <location>
        <begin position="45"/>
        <end position="63"/>
    </location>
</feature>
<dbReference type="Proteomes" id="UP000539642">
    <property type="component" value="Unassembled WGS sequence"/>
</dbReference>
<dbReference type="GO" id="GO:0009246">
    <property type="term" value="P:enterobacterial common antigen biosynthetic process"/>
    <property type="evidence" value="ECO:0007669"/>
    <property type="project" value="TreeGrafter"/>
</dbReference>
<comment type="similarity">
    <text evidence="2">Belongs to the acyltransferase 3 family.</text>
</comment>
<gene>
    <name evidence="9" type="ORF">HNQ81_001447</name>
</gene>
<dbReference type="RefSeq" id="WP_183349738.1">
    <property type="nucleotide sequence ID" value="NZ_JACHEO010000006.1"/>
</dbReference>
<dbReference type="GO" id="GO:0005886">
    <property type="term" value="C:plasma membrane"/>
    <property type="evidence" value="ECO:0007669"/>
    <property type="project" value="UniProtKB-SubCell"/>
</dbReference>
<sequence length="346" mass="39148">MPKERLYYLDFIRVFATLLIILFHYNVWTERLVSADFLLVRNYTFLGEIGVSLFLILSGASLAQSTKGDFDVPTFYSKRIRAIFPMFYLVYATFMGLALVLHQYQFSAERSPFAFALTLIGLDGLLSTVVPTYYLVGEWFLGCIIVLYLIYPAIRHCFVKNDILTLTLCAAVVLLLQHHYTLTFPLQRLPLFRLAEFVFGMFFLTRFSDNRPVGHLLIALAAMILLSASTFDFQSLGSITMNIYGMVVFVGIAYAVRFAPWKPLRPAISFLSRYAYPAFLVHHIILKQTLIAGGRLIHSVAANLFVFVLVVIVVYLAAYAFAMALAHLPQPGRILSYIKATSGQRP</sequence>
<accession>A0A840USL5</accession>
<keyword evidence="3" id="KW-1003">Cell membrane</keyword>
<comment type="subcellular location">
    <subcellularLocation>
        <location evidence="1">Cell membrane</location>
        <topology evidence="1">Multi-pass membrane protein</topology>
    </subcellularLocation>
</comment>
<evidence type="ECO:0000256" key="6">
    <source>
        <dbReference type="ARBA" id="ARBA00023136"/>
    </source>
</evidence>
<feature type="domain" description="Acyltransferase 3" evidence="8">
    <location>
        <begin position="7"/>
        <end position="320"/>
    </location>
</feature>
<keyword evidence="5 7" id="KW-1133">Transmembrane helix</keyword>
<feature type="transmembrane region" description="Helical" evidence="7">
    <location>
        <begin position="132"/>
        <end position="151"/>
    </location>
</feature>
<name>A0A840USL5_9BACT</name>
<evidence type="ECO:0000256" key="2">
    <source>
        <dbReference type="ARBA" id="ARBA00007400"/>
    </source>
</evidence>
<evidence type="ECO:0000256" key="5">
    <source>
        <dbReference type="ARBA" id="ARBA00022989"/>
    </source>
</evidence>
<dbReference type="PANTHER" id="PTHR40074:SF2">
    <property type="entry name" value="O-ACETYLTRANSFERASE WECH"/>
    <property type="match status" value="1"/>
</dbReference>